<evidence type="ECO:0000256" key="1">
    <source>
        <dbReference type="ARBA" id="ARBA00022729"/>
    </source>
</evidence>
<keyword evidence="5" id="KW-1185">Reference proteome</keyword>
<evidence type="ECO:0000313" key="5">
    <source>
        <dbReference type="Proteomes" id="UP001625389"/>
    </source>
</evidence>
<feature type="region of interest" description="Disordered" evidence="2">
    <location>
        <begin position="1628"/>
        <end position="1669"/>
    </location>
</feature>
<dbReference type="Gene3D" id="2.60.40.4300">
    <property type="match status" value="4"/>
</dbReference>
<dbReference type="InterPro" id="IPR041495">
    <property type="entry name" value="Mub_B2"/>
</dbReference>
<comment type="caution">
    <text evidence="4">The sequence shown here is derived from an EMBL/GenBank/DDBJ whole genome shotgun (WGS) entry which is preliminary data.</text>
</comment>
<evidence type="ECO:0000259" key="3">
    <source>
        <dbReference type="Pfam" id="PF17966"/>
    </source>
</evidence>
<feature type="domain" description="Mub B2-like" evidence="3">
    <location>
        <begin position="1221"/>
        <end position="1314"/>
    </location>
</feature>
<feature type="region of interest" description="Disordered" evidence="2">
    <location>
        <begin position="49"/>
        <end position="71"/>
    </location>
</feature>
<feature type="region of interest" description="Disordered" evidence="2">
    <location>
        <begin position="1340"/>
        <end position="1368"/>
    </location>
</feature>
<feature type="region of interest" description="Disordered" evidence="2">
    <location>
        <begin position="1484"/>
        <end position="1520"/>
    </location>
</feature>
<dbReference type="Pfam" id="PF17966">
    <property type="entry name" value="Muc_B2"/>
    <property type="match status" value="4"/>
</dbReference>
<feature type="domain" description="Mub B2-like" evidence="3">
    <location>
        <begin position="1097"/>
        <end position="1165"/>
    </location>
</feature>
<accession>A0ABW8UJQ5</accession>
<name>A0ABW8UJQ5_9LACO</name>
<dbReference type="RefSeq" id="WP_407137669.1">
    <property type="nucleotide sequence ID" value="NZ_JBGQPK010000061.1"/>
</dbReference>
<dbReference type="Proteomes" id="UP001625389">
    <property type="component" value="Unassembled WGS sequence"/>
</dbReference>
<feature type="compositionally biased region" description="Polar residues" evidence="2">
    <location>
        <begin position="50"/>
        <end position="59"/>
    </location>
</feature>
<organism evidence="4 5">
    <name type="scientific">Loigolactobacillus zhaoyuanensis</name>
    <dbReference type="NCBI Taxonomy" id="2486017"/>
    <lineage>
        <taxon>Bacteria</taxon>
        <taxon>Bacillati</taxon>
        <taxon>Bacillota</taxon>
        <taxon>Bacilli</taxon>
        <taxon>Lactobacillales</taxon>
        <taxon>Lactobacillaceae</taxon>
        <taxon>Loigolactobacillus</taxon>
    </lineage>
</organism>
<dbReference type="NCBIfam" id="TIGR03715">
    <property type="entry name" value="KxYKxGKxW"/>
    <property type="match status" value="1"/>
</dbReference>
<feature type="domain" description="Mub B2-like" evidence="3">
    <location>
        <begin position="1368"/>
        <end position="1483"/>
    </location>
</feature>
<proteinExistence type="predicted"/>
<dbReference type="InterPro" id="IPR022263">
    <property type="entry name" value="KxYKxGKxW"/>
</dbReference>
<feature type="domain" description="Mub B2-like" evidence="3">
    <location>
        <begin position="1515"/>
        <end position="1630"/>
    </location>
</feature>
<feature type="non-terminal residue" evidence="4">
    <location>
        <position position="1696"/>
    </location>
</feature>
<protein>
    <submittedName>
        <fullName evidence="4">KxYKxGKxW signal peptide domain-containing protein</fullName>
    </submittedName>
</protein>
<dbReference type="Pfam" id="PF19258">
    <property type="entry name" value="KxYKxGKxW_sig"/>
    <property type="match status" value="1"/>
</dbReference>
<sequence>MGKNNRLRNATKIDQHYKMYKDGKNWVFAGIAMLSLGIGLAAQPDKVHAAQSTAPTTELTPASSDADAETADATEVVATDTAGTTAPALATENVDVATPAPVTDVTEPATPAENVETTIQPVTTETVTDQADATQVDNATTVTSVENTDGSVPAATDTPATNLVNPTNTELEAAKAGAKATYEQTNQPVIVTAVAATVPVDTTSQSYKNGYAQASYDIVNKKGLAATANNVGVAGSITLVPGGYTTLRNLYGLGKVYEAGRIANGVDTSKDVHLNVSPETVGQSVLLPYPQVHADILAMPKTATPYGIDITDPKAWWVDSVDVDNNFLGFGGTDNAPDHLDDANYQAGYQAYIKLWAKAQDAYFTALGEGLKDQPSLYANSIAYNKDAVSGSNMPADVLGIASNALNSALASNDKKNIWTIYQNAAIAAMKTVQDINSPNYVAGAANSNAVKAISDTLWQLNQAFAAYIPMFQPAIQSYMEKAILGNPVSLGGQNDWDVQFLNDGTTFADITYTIMNGYAYQDLGALATQIGDVPFASIFFSQYITNVYTSIRNTIERADYIAGIDGENDYLHDLLQNTTAFNPSTPLANLKTTIVEGKDLLSDRNGGKLALFTDNHGAQDTTKLAHDGFYMTTATYLNNNTVNIKQAAFQAAISGKPQDASAYLLTKTNTMVTNLNSAGKSQSATVVLDNKGNQYSDYSNNLTNTNNLIKAVYDAEYQAVQKAMADYQANPTTTGKKSYKIVYTQYSDDSYSSKWVLDTDPKVAPGTFMWISPVSMNDTKNWYTPHIGESTLTSYNSAGKNDTSGSIYTSYALDVSDYNNMFNYLVATKASSATVTYVTKDGKIVANQGIVGKISDPAVNYVIAAPAGFKVDDPNYPNYKVGDTISIKLTDDNTDDKTIQVVAIIYTPGSPGEITGTGVTYLTGNAHETITYVAGKGAAEKDLPVNTAVSATDPLYGTHIFANSTVKVYRTAHLDNDGAVIYSNWTTNATGTATANDTVADGAVIKAYTPVNAKPGYSHIVTATTINTKNVDLNGNPIAANANITAASLGTVRATNPADNPVPGDDDNQYLGKETEEKFDVARTVEVKADTFIQNEDVKVAQTIHYTGAGAATPGDVVQWVTYKSVTNENTGKTAFTPQGNYGAVNSPKILGYTPDKLTVAAVIPAAVTLGKGETLQGTTIVVNYVENKTVIVNPTDPKQPGTPIDPNNPTGPTYPGGVAENDLNKTVSRTITYNVVTDPALPTVTTPKTITQSGKYTRTATVDAETGEFLRYGEWTLSTNTDSDKTNDGFTAVTSPKLVGYTADKNVAAVSLDNTAVDGFKADSANVAITYKTNGGIVVQPTDPKDPTKPIDPNNPEGPKFPEGVAENDLNKTVSRTITYNVVTDPALPTVTTPKTVTQSGKYTRTATVDGKTGELISYGKWTLRTNTDADNTNDGFTLVTSPKLAGYTADKDATLIKLTSTQVDNFVANTSDVKVTYNSNGGIIVQPTDPKDPTKPIDPNNPEGPKYPEGVSESDLNKTVSRTITYNVVTDPDLPAVTTPKTVTQTGKYTRTATVDSKTGELLGYSDWTLSTNTDDDKTNDGFTAVTSPELKGYSADKDAAAVSLDNAAVDGFKADSANITVTYTNNGGTTVEPTDPQEPGTPIDPTDPEGPKYPEGVSESDLNKTVSRTITYNVVTDPDLPAVTTPKTVTQT</sequence>
<gene>
    <name evidence="4" type="ORF">ACEN34_10930</name>
</gene>
<evidence type="ECO:0000313" key="4">
    <source>
        <dbReference type="EMBL" id="MFL2030124.1"/>
    </source>
</evidence>
<evidence type="ECO:0000256" key="2">
    <source>
        <dbReference type="SAM" id="MobiDB-lite"/>
    </source>
</evidence>
<reference evidence="4 5" key="1">
    <citation type="submission" date="2024-08" db="EMBL/GenBank/DDBJ databases">
        <authorList>
            <person name="Arias E."/>
        </authorList>
    </citation>
    <scope>NUCLEOTIDE SEQUENCE [LARGE SCALE GENOMIC DNA]</scope>
    <source>
        <strain evidence="4 5">FAM 25317</strain>
    </source>
</reference>
<keyword evidence="1" id="KW-0732">Signal</keyword>
<dbReference type="EMBL" id="JBGQPK010000061">
    <property type="protein sequence ID" value="MFL2030124.1"/>
    <property type="molecule type" value="Genomic_DNA"/>
</dbReference>